<keyword evidence="1" id="KW-0472">Membrane</keyword>
<dbReference type="InterPro" id="IPR000366">
    <property type="entry name" value="GPCR_STE2"/>
</dbReference>
<dbReference type="PANTHER" id="PTHR28009:SF1">
    <property type="entry name" value="PHEROMONE ALPHA FACTOR RECEPTOR"/>
    <property type="match status" value="1"/>
</dbReference>
<dbReference type="GO" id="GO:0000750">
    <property type="term" value="P:pheromone-dependent signal transduction involved in conjugation with cellular fusion"/>
    <property type="evidence" value="ECO:0007669"/>
    <property type="project" value="TreeGrafter"/>
</dbReference>
<feature type="transmembrane region" description="Helical" evidence="1">
    <location>
        <begin position="86"/>
        <end position="108"/>
    </location>
</feature>
<dbReference type="STRING" id="104259.A0A0F7TPZ2"/>
<name>A0A0F7TPZ2_PENBI</name>
<feature type="transmembrane region" description="Helical" evidence="1">
    <location>
        <begin position="277"/>
        <end position="298"/>
    </location>
</feature>
<dbReference type="InterPro" id="IPR027458">
    <property type="entry name" value="STE2_TM1-TM2_sf"/>
</dbReference>
<dbReference type="GO" id="GO:0038038">
    <property type="term" value="C:G protein-coupled receptor homodimeric complex"/>
    <property type="evidence" value="ECO:0007669"/>
    <property type="project" value="TreeGrafter"/>
</dbReference>
<dbReference type="PRINTS" id="PR00250">
    <property type="entry name" value="GPCRSTE2"/>
</dbReference>
<evidence type="ECO:0008006" key="4">
    <source>
        <dbReference type="Google" id="ProtNLM"/>
    </source>
</evidence>
<feature type="transmembrane region" description="Helical" evidence="1">
    <location>
        <begin position="55"/>
        <end position="74"/>
    </location>
</feature>
<reference evidence="3" key="1">
    <citation type="journal article" date="2015" name="Genome Announc.">
        <title>Draft genome sequence of the fungus Penicillium brasilianum MG11.</title>
        <authorList>
            <person name="Horn F."/>
            <person name="Linde J."/>
            <person name="Mattern D.J."/>
            <person name="Walther G."/>
            <person name="Guthke R."/>
            <person name="Brakhage A.A."/>
            <person name="Valiante V."/>
        </authorList>
    </citation>
    <scope>NUCLEOTIDE SEQUENCE [LARGE SCALE GENOMIC DNA]</scope>
    <source>
        <strain evidence="3">MG11</strain>
    </source>
</reference>
<feature type="transmembrane region" description="Helical" evidence="1">
    <location>
        <begin position="169"/>
        <end position="189"/>
    </location>
</feature>
<dbReference type="GO" id="GO:0004932">
    <property type="term" value="F:mating-type factor pheromone receptor activity"/>
    <property type="evidence" value="ECO:0007669"/>
    <property type="project" value="InterPro"/>
</dbReference>
<feature type="transmembrane region" description="Helical" evidence="1">
    <location>
        <begin position="248"/>
        <end position="271"/>
    </location>
</feature>
<dbReference type="PANTHER" id="PTHR28009">
    <property type="entry name" value="PHEROMONE ALPHA FACTOR RECEPTOR"/>
    <property type="match status" value="1"/>
</dbReference>
<gene>
    <name evidence="2" type="ORF">PMG11_06171</name>
</gene>
<dbReference type="OrthoDB" id="5402633at2759"/>
<dbReference type="Pfam" id="PF02116">
    <property type="entry name" value="STE2"/>
    <property type="match status" value="1"/>
</dbReference>
<keyword evidence="3" id="KW-1185">Reference proteome</keyword>
<feature type="transmembrane region" description="Helical" evidence="1">
    <location>
        <begin position="204"/>
        <end position="227"/>
    </location>
</feature>
<protein>
    <recommendedName>
        <fullName evidence="4">Mating-type alpha-pheromone receptor PreB</fullName>
    </recommendedName>
</protein>
<evidence type="ECO:0000313" key="3">
    <source>
        <dbReference type="Proteomes" id="UP000042958"/>
    </source>
</evidence>
<dbReference type="Proteomes" id="UP000042958">
    <property type="component" value="Unassembled WGS sequence"/>
</dbReference>
<sequence length="393" mass="44009">MAATFEPYTKTHPERLPGFDPFTQSFNLSYPDGHPFTISVTDADVFIQYNIRICINYGSQFGASVVLFVILLLLTRREKRASSVFILNSSALLFNIIRLLLQLIHFTTGLEHFYPYFSLDYSNVPRSAYAISVTGSVFQTLVVACIEASLVVQVHVVCATIRRRYRWPLLALSIAVALATIAFRMAWMVENCIAIIKVSYMDTIWWLESACNIVITVSVCFFCAIFVTKLGFALRQRRRLGVRDFGPMKIIFVCGCQTLTIPAVFSITQYFVVFPELSSNLLTLVAISLPLSSIWAGANFDQGRHSDTQPLHRRNLWRGLAFGVNSTTLNNTGSEKHMTTSGMTASTAAQTLCYSDQPLSMLSKGSYDPMDPQGICVEHDISIDSVQRKYSMV</sequence>
<organism evidence="2 3">
    <name type="scientific">Penicillium brasilianum</name>
    <dbReference type="NCBI Taxonomy" id="104259"/>
    <lineage>
        <taxon>Eukaryota</taxon>
        <taxon>Fungi</taxon>
        <taxon>Dikarya</taxon>
        <taxon>Ascomycota</taxon>
        <taxon>Pezizomycotina</taxon>
        <taxon>Eurotiomycetes</taxon>
        <taxon>Eurotiomycetidae</taxon>
        <taxon>Eurotiales</taxon>
        <taxon>Aspergillaceae</taxon>
        <taxon>Penicillium</taxon>
    </lineage>
</organism>
<dbReference type="CDD" id="cd14939">
    <property type="entry name" value="7tmD_STE2"/>
    <property type="match status" value="1"/>
</dbReference>
<proteinExistence type="predicted"/>
<keyword evidence="1" id="KW-1133">Transmembrane helix</keyword>
<evidence type="ECO:0000256" key="1">
    <source>
        <dbReference type="SAM" id="Phobius"/>
    </source>
</evidence>
<accession>A0A0F7TPZ2</accession>
<dbReference type="EMBL" id="CDHK01000005">
    <property type="protein sequence ID" value="CEJ57480.1"/>
    <property type="molecule type" value="Genomic_DNA"/>
</dbReference>
<evidence type="ECO:0000313" key="2">
    <source>
        <dbReference type="EMBL" id="CEJ57480.1"/>
    </source>
</evidence>
<dbReference type="AlphaFoldDB" id="A0A0F7TPZ2"/>
<feature type="transmembrane region" description="Helical" evidence="1">
    <location>
        <begin position="128"/>
        <end position="157"/>
    </location>
</feature>
<dbReference type="Gene3D" id="1.10.287.920">
    <property type="entry name" value="Pheromone alpha factor receptor"/>
    <property type="match status" value="1"/>
</dbReference>
<keyword evidence="1" id="KW-0812">Transmembrane</keyword>